<gene>
    <name evidence="7" type="ORF">P43SY_010210</name>
</gene>
<dbReference type="GO" id="GO:0005886">
    <property type="term" value="C:plasma membrane"/>
    <property type="evidence" value="ECO:0007669"/>
    <property type="project" value="UniProtKB-SubCell"/>
</dbReference>
<keyword evidence="5" id="KW-0472">Membrane</keyword>
<dbReference type="EMBL" id="JAKCXM010005193">
    <property type="protein sequence ID" value="KAJ0389027.1"/>
    <property type="molecule type" value="Genomic_DNA"/>
</dbReference>
<dbReference type="AlphaFoldDB" id="A0AAD5LY85"/>
<evidence type="ECO:0000256" key="3">
    <source>
        <dbReference type="ARBA" id="ARBA00022692"/>
    </source>
</evidence>
<comment type="function">
    <text evidence="6">Choline transporter.</text>
</comment>
<sequence>MLVSFYWGLQVFKNVSHTTIAGTVATFWYNAESSGATGSSLKRSMTTSFGSICFGSLLVAIVQALRELANQAREEGSFLGCIAECLLGCLQAILEYINRWAFVYLQVHAGRQGCV</sequence>
<evidence type="ECO:0000256" key="6">
    <source>
        <dbReference type="RuleBase" id="RU368066"/>
    </source>
</evidence>
<keyword evidence="8" id="KW-1185">Reference proteome</keyword>
<dbReference type="PANTHER" id="PTHR12385:SF4">
    <property type="entry name" value="PROTEIN PNS1"/>
    <property type="match status" value="1"/>
</dbReference>
<name>A0AAD5LY85_PYTIN</name>
<reference evidence="7" key="1">
    <citation type="submission" date="2021-12" db="EMBL/GenBank/DDBJ databases">
        <title>Prjna785345.</title>
        <authorList>
            <person name="Rujirawat T."/>
            <person name="Krajaejun T."/>
        </authorList>
    </citation>
    <scope>NUCLEOTIDE SEQUENCE</scope>
    <source>
        <strain evidence="7">Pi057C3</strain>
    </source>
</reference>
<organism evidence="7 8">
    <name type="scientific">Pythium insidiosum</name>
    <name type="common">Pythiosis disease agent</name>
    <dbReference type="NCBI Taxonomy" id="114742"/>
    <lineage>
        <taxon>Eukaryota</taxon>
        <taxon>Sar</taxon>
        <taxon>Stramenopiles</taxon>
        <taxon>Oomycota</taxon>
        <taxon>Peronosporomycetes</taxon>
        <taxon>Pythiales</taxon>
        <taxon>Pythiaceae</taxon>
        <taxon>Pythium</taxon>
    </lineage>
</organism>
<evidence type="ECO:0000256" key="5">
    <source>
        <dbReference type="ARBA" id="ARBA00023136"/>
    </source>
</evidence>
<dbReference type="Proteomes" id="UP001209570">
    <property type="component" value="Unassembled WGS sequence"/>
</dbReference>
<evidence type="ECO:0000256" key="4">
    <source>
        <dbReference type="ARBA" id="ARBA00022989"/>
    </source>
</evidence>
<keyword evidence="4" id="KW-1133">Transmembrane helix</keyword>
<comment type="similarity">
    <text evidence="2 6">Belongs to the CTL (choline transporter-like) family.</text>
</comment>
<comment type="caution">
    <text evidence="7">The sequence shown here is derived from an EMBL/GenBank/DDBJ whole genome shotgun (WGS) entry which is preliminary data.</text>
</comment>
<dbReference type="InterPro" id="IPR007603">
    <property type="entry name" value="Choline_transptr-like"/>
</dbReference>
<proteinExistence type="inferred from homology"/>
<comment type="subcellular location">
    <subcellularLocation>
        <location evidence="6">Cell membrane</location>
        <topology evidence="6">Multi-pass membrane protein</topology>
    </subcellularLocation>
    <subcellularLocation>
        <location evidence="1">Membrane</location>
        <topology evidence="1">Multi-pass membrane protein</topology>
    </subcellularLocation>
</comment>
<accession>A0AAD5LY85</accession>
<evidence type="ECO:0000313" key="8">
    <source>
        <dbReference type="Proteomes" id="UP001209570"/>
    </source>
</evidence>
<dbReference type="GO" id="GO:0022857">
    <property type="term" value="F:transmembrane transporter activity"/>
    <property type="evidence" value="ECO:0007669"/>
    <property type="project" value="UniProtKB-UniRule"/>
</dbReference>
<dbReference type="PANTHER" id="PTHR12385">
    <property type="entry name" value="CHOLINE TRANSPORTER-LIKE (SLC FAMILY 44)"/>
    <property type="match status" value="1"/>
</dbReference>
<evidence type="ECO:0000256" key="1">
    <source>
        <dbReference type="ARBA" id="ARBA00004141"/>
    </source>
</evidence>
<dbReference type="Pfam" id="PF04515">
    <property type="entry name" value="Choline_transpo"/>
    <property type="match status" value="1"/>
</dbReference>
<evidence type="ECO:0000256" key="2">
    <source>
        <dbReference type="ARBA" id="ARBA00007168"/>
    </source>
</evidence>
<protein>
    <recommendedName>
        <fullName evidence="6">Choline transporter-like protein</fullName>
    </recommendedName>
</protein>
<keyword evidence="3" id="KW-0812">Transmembrane</keyword>
<evidence type="ECO:0000313" key="7">
    <source>
        <dbReference type="EMBL" id="KAJ0389027.1"/>
    </source>
</evidence>